<dbReference type="Proteomes" id="UP000257109">
    <property type="component" value="Unassembled WGS sequence"/>
</dbReference>
<feature type="non-terminal residue" evidence="2">
    <location>
        <position position="1"/>
    </location>
</feature>
<reference evidence="2" key="1">
    <citation type="submission" date="2018-05" db="EMBL/GenBank/DDBJ databases">
        <title>Draft genome of Mucuna pruriens seed.</title>
        <authorList>
            <person name="Nnadi N.E."/>
            <person name="Vos R."/>
            <person name="Hasami M.H."/>
            <person name="Devisetty U.K."/>
            <person name="Aguiy J.C."/>
        </authorList>
    </citation>
    <scope>NUCLEOTIDE SEQUENCE [LARGE SCALE GENOMIC DNA]</scope>
    <source>
        <strain evidence="2">JCA_2017</strain>
    </source>
</reference>
<dbReference type="InterPro" id="IPR050231">
    <property type="entry name" value="Iron_ascorbate_oxido_reductase"/>
</dbReference>
<accession>A0A371HEC1</accession>
<feature type="domain" description="Isopenicillin N synthase-like Fe(2+) 2OG dioxygenase" evidence="1">
    <location>
        <begin position="10"/>
        <end position="41"/>
    </location>
</feature>
<dbReference type="InterPro" id="IPR044861">
    <property type="entry name" value="IPNS-like_FE2OG_OXY"/>
</dbReference>
<dbReference type="AlphaFoldDB" id="A0A371HEC1"/>
<name>A0A371HEC1_MUCPR</name>
<dbReference type="InterPro" id="IPR027443">
    <property type="entry name" value="IPNS-like_sf"/>
</dbReference>
<organism evidence="2 3">
    <name type="scientific">Mucuna pruriens</name>
    <name type="common">Velvet bean</name>
    <name type="synonym">Dolichos pruriens</name>
    <dbReference type="NCBI Taxonomy" id="157652"/>
    <lineage>
        <taxon>Eukaryota</taxon>
        <taxon>Viridiplantae</taxon>
        <taxon>Streptophyta</taxon>
        <taxon>Embryophyta</taxon>
        <taxon>Tracheophyta</taxon>
        <taxon>Spermatophyta</taxon>
        <taxon>Magnoliopsida</taxon>
        <taxon>eudicotyledons</taxon>
        <taxon>Gunneridae</taxon>
        <taxon>Pentapetalae</taxon>
        <taxon>rosids</taxon>
        <taxon>fabids</taxon>
        <taxon>Fabales</taxon>
        <taxon>Fabaceae</taxon>
        <taxon>Papilionoideae</taxon>
        <taxon>50 kb inversion clade</taxon>
        <taxon>NPAAA clade</taxon>
        <taxon>indigoferoid/millettioid clade</taxon>
        <taxon>Phaseoleae</taxon>
        <taxon>Mucuna</taxon>
    </lineage>
</organism>
<dbReference type="EMBL" id="QJKJ01002835">
    <property type="protein sequence ID" value="RDY01122.1"/>
    <property type="molecule type" value="Genomic_DNA"/>
</dbReference>
<dbReference type="SUPFAM" id="SSF51197">
    <property type="entry name" value="Clavaminate synthase-like"/>
    <property type="match status" value="1"/>
</dbReference>
<dbReference type="STRING" id="157652.A0A371HEC1"/>
<proteinExistence type="predicted"/>
<keyword evidence="3" id="KW-1185">Reference proteome</keyword>
<evidence type="ECO:0000313" key="2">
    <source>
        <dbReference type="EMBL" id="RDY01122.1"/>
    </source>
</evidence>
<evidence type="ECO:0000259" key="1">
    <source>
        <dbReference type="Pfam" id="PF03171"/>
    </source>
</evidence>
<comment type="caution">
    <text evidence="2">The sequence shown here is derived from an EMBL/GenBank/DDBJ whole genome shotgun (WGS) entry which is preliminary data.</text>
</comment>
<gene>
    <name evidence="2" type="primary">FLS</name>
    <name evidence="2" type="ORF">CR513_15597</name>
</gene>
<evidence type="ECO:0000313" key="3">
    <source>
        <dbReference type="Proteomes" id="UP000257109"/>
    </source>
</evidence>
<dbReference type="PANTHER" id="PTHR47990">
    <property type="entry name" value="2-OXOGLUTARATE (2OG) AND FE(II)-DEPENDENT OXYGENASE SUPERFAMILY PROTEIN-RELATED"/>
    <property type="match status" value="1"/>
</dbReference>
<dbReference type="Gene3D" id="2.60.120.330">
    <property type="entry name" value="B-lactam Antibiotic, Isopenicillin N Synthase, Chain"/>
    <property type="match status" value="1"/>
</dbReference>
<dbReference type="Pfam" id="PF03171">
    <property type="entry name" value="2OG-FeII_Oxy"/>
    <property type="match status" value="1"/>
</dbReference>
<protein>
    <submittedName>
        <fullName evidence="2">Flavonol synthase/flavanone 3-hydroxylase</fullName>
    </submittedName>
</protein>
<sequence>MYSLRQPRSHVLSNGRFKSVLHRAVTNKLRTRVSMAMFYGPNMDTIIGPIEDLIDEEHPPRYRNYQFSEFIKEFYNQEGTRRMCDFVLQVVVLGIQLHLESVSISLEQVVTSFSSGGLIGSILFVGNIVPNFACSDRHRLKGKL</sequence>
<dbReference type="OrthoDB" id="288590at2759"/>